<evidence type="ECO:0000313" key="2">
    <source>
        <dbReference type="EMBL" id="MDN4164066.1"/>
    </source>
</evidence>
<keyword evidence="3" id="KW-1185">Reference proteome</keyword>
<proteinExistence type="predicted"/>
<accession>A0ABT8F1E3</accession>
<evidence type="ECO:0000313" key="3">
    <source>
        <dbReference type="Proteomes" id="UP001168552"/>
    </source>
</evidence>
<keyword evidence="1" id="KW-1133">Transmembrane helix</keyword>
<reference evidence="2" key="1">
    <citation type="submission" date="2023-06" db="EMBL/GenBank/DDBJ databases">
        <title>Cytophagales bacterium Strain LB-30, isolated from soil.</title>
        <authorList>
            <person name="Liu B."/>
        </authorList>
    </citation>
    <scope>NUCLEOTIDE SEQUENCE</scope>
    <source>
        <strain evidence="2">LB-30</strain>
    </source>
</reference>
<keyword evidence="1" id="KW-0812">Transmembrane</keyword>
<dbReference type="EMBL" id="JAUHJS010000001">
    <property type="protein sequence ID" value="MDN4164066.1"/>
    <property type="molecule type" value="Genomic_DNA"/>
</dbReference>
<keyword evidence="1" id="KW-0472">Membrane</keyword>
<dbReference type="Proteomes" id="UP001168552">
    <property type="component" value="Unassembled WGS sequence"/>
</dbReference>
<feature type="transmembrane region" description="Helical" evidence="1">
    <location>
        <begin position="65"/>
        <end position="88"/>
    </location>
</feature>
<name>A0ABT8F1E3_9BACT</name>
<dbReference type="RefSeq" id="WP_320002593.1">
    <property type="nucleotide sequence ID" value="NZ_JAUHJS010000001.1"/>
</dbReference>
<gene>
    <name evidence="2" type="ORF">QWY31_01065</name>
</gene>
<comment type="caution">
    <text evidence="2">The sequence shown here is derived from an EMBL/GenBank/DDBJ whole genome shotgun (WGS) entry which is preliminary data.</text>
</comment>
<protein>
    <submittedName>
        <fullName evidence="2">Uncharacterized protein</fullName>
    </submittedName>
</protein>
<evidence type="ECO:0000256" key="1">
    <source>
        <dbReference type="SAM" id="Phobius"/>
    </source>
</evidence>
<feature type="transmembrane region" description="Helical" evidence="1">
    <location>
        <begin position="94"/>
        <end position="114"/>
    </location>
</feature>
<organism evidence="2 3">
    <name type="scientific">Shiella aurantiaca</name>
    <dbReference type="NCBI Taxonomy" id="3058365"/>
    <lineage>
        <taxon>Bacteria</taxon>
        <taxon>Pseudomonadati</taxon>
        <taxon>Bacteroidota</taxon>
        <taxon>Cytophagia</taxon>
        <taxon>Cytophagales</taxon>
        <taxon>Shiellaceae</taxon>
        <taxon>Shiella</taxon>
    </lineage>
</organism>
<sequence length="129" mass="14855">MDRVQIVDFYINRIANEKFEIDQVRKDLEANNFEEEEIKIIVRLVDNELQRRLLKKGNDESRIELSGVGVILTSLGAAIMFLSYLGVIDSGHSRIWDMAPLLSGLSILFSRIIIGRTNKFNKRTPFDRS</sequence>